<dbReference type="PANTHER" id="PTHR24050">
    <property type="entry name" value="PA14 DOMAIN-CONTAINING PROTEIN"/>
    <property type="match status" value="1"/>
</dbReference>
<dbReference type="Gene3D" id="2.10.25.10">
    <property type="entry name" value="Laminin"/>
    <property type="match status" value="1"/>
</dbReference>
<dbReference type="STRING" id="10195.A0A3M7S3K5"/>
<keyword evidence="8" id="KW-1185">Reference proteome</keyword>
<evidence type="ECO:0000256" key="4">
    <source>
        <dbReference type="ARBA" id="ARBA00023157"/>
    </source>
</evidence>
<dbReference type="GO" id="GO:0005509">
    <property type="term" value="F:calcium ion binding"/>
    <property type="evidence" value="ECO:0007669"/>
    <property type="project" value="InterPro"/>
</dbReference>
<comment type="caution">
    <text evidence="7">The sequence shown here is derived from an EMBL/GenBank/DDBJ whole genome shotgun (WGS) entry which is preliminary data.</text>
</comment>
<evidence type="ECO:0000256" key="3">
    <source>
        <dbReference type="ARBA" id="ARBA00022737"/>
    </source>
</evidence>
<evidence type="ECO:0000259" key="6">
    <source>
        <dbReference type="SMART" id="SM00181"/>
    </source>
</evidence>
<keyword evidence="4" id="KW-1015">Disulfide bond</keyword>
<dbReference type="SMART" id="SM00181">
    <property type="entry name" value="EGF"/>
    <property type="match status" value="2"/>
</dbReference>
<keyword evidence="2" id="KW-0732">Signal</keyword>
<feature type="domain" description="EGF-like" evidence="6">
    <location>
        <begin position="252"/>
        <end position="307"/>
    </location>
</feature>
<evidence type="ECO:0000256" key="2">
    <source>
        <dbReference type="ARBA" id="ARBA00022729"/>
    </source>
</evidence>
<keyword evidence="7" id="KW-0418">Kinase</keyword>
<dbReference type="Pfam" id="PF07645">
    <property type="entry name" value="EGF_CA"/>
    <property type="match status" value="1"/>
</dbReference>
<sequence length="375" mass="43926">MIIFFSSLDGHEVDLDLVEPDVFEELAPKGIKYTDIHKSEKIANLTFLHQIDQIQNKIESYLINLKLSSYYIGEHTFWEFDWRIYSSKNAQLMDFYHISMGLKLISYDKATFMVSFPNPPIINPFPEVVDNCESSAFKCLEYVGEITLISRGKSQQKRKEDFKLKDLINNFEDYWQLFNFRATASYYLCWYTLRRNPLFRKFHSNFCPATESRISEDFKCAELSFCPDPCCGKLFPKMKRELEFTWKSYNQRCLSSDLNPCFKFGNGSCKFSEHENNNFEDLKLNKLNVTCDCPVGYVYSNEHKICIDADECLLSTHDCKTSQNEACLNLPGTFKCICASGYILNNRFNSTMIQMHMSIYRLYVNVTMIYDPENE</sequence>
<dbReference type="InterPro" id="IPR018097">
    <property type="entry name" value="EGF_Ca-bd_CS"/>
</dbReference>
<keyword evidence="7" id="KW-0808">Transferase</keyword>
<dbReference type="InterPro" id="IPR000152">
    <property type="entry name" value="EGF-type_Asp/Asn_hydroxyl_site"/>
</dbReference>
<protein>
    <submittedName>
        <fullName evidence="7">Wall-associated receptor kinase 5</fullName>
    </submittedName>
</protein>
<evidence type="ECO:0000313" key="8">
    <source>
        <dbReference type="Proteomes" id="UP000276133"/>
    </source>
</evidence>
<evidence type="ECO:0000256" key="1">
    <source>
        <dbReference type="ARBA" id="ARBA00022536"/>
    </source>
</evidence>
<dbReference type="FunFam" id="2.10.25.10:FF:000038">
    <property type="entry name" value="Fibrillin 2"/>
    <property type="match status" value="1"/>
</dbReference>
<feature type="domain" description="EGF-like" evidence="6">
    <location>
        <begin position="311"/>
        <end position="349"/>
    </location>
</feature>
<reference evidence="7 8" key="1">
    <citation type="journal article" date="2018" name="Sci. Rep.">
        <title>Genomic signatures of local adaptation to the degree of environmental predictability in rotifers.</title>
        <authorList>
            <person name="Franch-Gras L."/>
            <person name="Hahn C."/>
            <person name="Garcia-Roger E.M."/>
            <person name="Carmona M.J."/>
            <person name="Serra M."/>
            <person name="Gomez A."/>
        </authorList>
    </citation>
    <scope>NUCLEOTIDE SEQUENCE [LARGE SCALE GENOMIC DNA]</scope>
    <source>
        <strain evidence="7">HYR1</strain>
    </source>
</reference>
<dbReference type="InterPro" id="IPR049883">
    <property type="entry name" value="NOTCH1_EGF-like"/>
</dbReference>
<name>A0A3M7S3K5_BRAPC</name>
<keyword evidence="7" id="KW-0675">Receptor</keyword>
<dbReference type="PROSITE" id="PS01187">
    <property type="entry name" value="EGF_CA"/>
    <property type="match status" value="1"/>
</dbReference>
<dbReference type="SUPFAM" id="SSF57196">
    <property type="entry name" value="EGF/Laminin"/>
    <property type="match status" value="1"/>
</dbReference>
<keyword evidence="3" id="KW-0677">Repeat</keyword>
<feature type="domain" description="EGF-like calcium-binding" evidence="5">
    <location>
        <begin position="308"/>
        <end position="349"/>
    </location>
</feature>
<dbReference type="AlphaFoldDB" id="A0A3M7S3K5"/>
<keyword evidence="1" id="KW-0245">EGF-like domain</keyword>
<gene>
    <name evidence="7" type="ORF">BpHYR1_041122</name>
</gene>
<organism evidence="7 8">
    <name type="scientific">Brachionus plicatilis</name>
    <name type="common">Marine rotifer</name>
    <name type="synonym">Brachionus muelleri</name>
    <dbReference type="NCBI Taxonomy" id="10195"/>
    <lineage>
        <taxon>Eukaryota</taxon>
        <taxon>Metazoa</taxon>
        <taxon>Spiralia</taxon>
        <taxon>Gnathifera</taxon>
        <taxon>Rotifera</taxon>
        <taxon>Eurotatoria</taxon>
        <taxon>Monogononta</taxon>
        <taxon>Pseudotrocha</taxon>
        <taxon>Ploima</taxon>
        <taxon>Brachionidae</taxon>
        <taxon>Brachionus</taxon>
    </lineage>
</organism>
<dbReference type="EMBL" id="REGN01002089">
    <property type="protein sequence ID" value="RNA30413.1"/>
    <property type="molecule type" value="Genomic_DNA"/>
</dbReference>
<dbReference type="GO" id="GO:0016301">
    <property type="term" value="F:kinase activity"/>
    <property type="evidence" value="ECO:0007669"/>
    <property type="project" value="UniProtKB-KW"/>
</dbReference>
<dbReference type="InterPro" id="IPR001881">
    <property type="entry name" value="EGF-like_Ca-bd_dom"/>
</dbReference>
<dbReference type="InterPro" id="IPR052235">
    <property type="entry name" value="Nephronectin_domain"/>
</dbReference>
<dbReference type="PANTHER" id="PTHR24050:SF28">
    <property type="entry name" value="UROMODULIN-LIKE"/>
    <property type="match status" value="1"/>
</dbReference>
<dbReference type="PROSITE" id="PS00010">
    <property type="entry name" value="ASX_HYDROXYL"/>
    <property type="match status" value="1"/>
</dbReference>
<dbReference type="OrthoDB" id="5985519at2759"/>
<evidence type="ECO:0000313" key="7">
    <source>
        <dbReference type="EMBL" id="RNA30413.1"/>
    </source>
</evidence>
<accession>A0A3M7S3K5</accession>
<dbReference type="Proteomes" id="UP000276133">
    <property type="component" value="Unassembled WGS sequence"/>
</dbReference>
<proteinExistence type="predicted"/>
<dbReference type="InterPro" id="IPR000742">
    <property type="entry name" value="EGF"/>
</dbReference>
<dbReference type="SMART" id="SM00179">
    <property type="entry name" value="EGF_CA"/>
    <property type="match status" value="1"/>
</dbReference>
<evidence type="ECO:0000259" key="5">
    <source>
        <dbReference type="SMART" id="SM00179"/>
    </source>
</evidence>